<protein>
    <submittedName>
        <fullName evidence="1">Uncharacterized protein</fullName>
    </submittedName>
</protein>
<dbReference type="Proteomes" id="UP001501231">
    <property type="component" value="Unassembled WGS sequence"/>
</dbReference>
<evidence type="ECO:0000313" key="1">
    <source>
        <dbReference type="EMBL" id="GAA2449064.1"/>
    </source>
</evidence>
<proteinExistence type="predicted"/>
<keyword evidence="2" id="KW-1185">Reference proteome</keyword>
<sequence length="278" mass="30825">MGHMTVPGEFWPVTLTASQASHIDLVAHEEIIGQARWGDPRNVTDECKAVERAIRSERRNENGQMEVALTAGQWDVMIAALDRAALSAMYRGEPDMADSSIQARDAVLAQAADHLPAHTGQRATARHRLAVEDAPGYLLLQPVRRGRYLWTGNARVPADLGTAPLTTIDHNRLVLAHAGAREVDVEIQVLPEAPDPDPASWEAITEITKQWSPFPYPELVLALPGQEGTVLWNLTTEVWPHVTYRVRLSVNASDRAAEEHLLQMWPDHTAPPTVHKQR</sequence>
<name>A0ABP5XFX5_9ACTN</name>
<comment type="caution">
    <text evidence="1">The sequence shown here is derived from an EMBL/GenBank/DDBJ whole genome shotgun (WGS) entry which is preliminary data.</text>
</comment>
<gene>
    <name evidence="1" type="ORF">GCM10010191_78160</name>
</gene>
<dbReference type="EMBL" id="BAAARW010000037">
    <property type="protein sequence ID" value="GAA2449064.1"/>
    <property type="molecule type" value="Genomic_DNA"/>
</dbReference>
<evidence type="ECO:0000313" key="2">
    <source>
        <dbReference type="Proteomes" id="UP001501231"/>
    </source>
</evidence>
<organism evidence="1 2">
    <name type="scientific">Actinomadura vinacea</name>
    <dbReference type="NCBI Taxonomy" id="115336"/>
    <lineage>
        <taxon>Bacteria</taxon>
        <taxon>Bacillati</taxon>
        <taxon>Actinomycetota</taxon>
        <taxon>Actinomycetes</taxon>
        <taxon>Streptosporangiales</taxon>
        <taxon>Thermomonosporaceae</taxon>
        <taxon>Actinomadura</taxon>
    </lineage>
</organism>
<reference evidence="2" key="1">
    <citation type="journal article" date="2019" name="Int. J. Syst. Evol. Microbiol.">
        <title>The Global Catalogue of Microorganisms (GCM) 10K type strain sequencing project: providing services to taxonomists for standard genome sequencing and annotation.</title>
        <authorList>
            <consortium name="The Broad Institute Genomics Platform"/>
            <consortium name="The Broad Institute Genome Sequencing Center for Infectious Disease"/>
            <person name="Wu L."/>
            <person name="Ma J."/>
        </authorList>
    </citation>
    <scope>NUCLEOTIDE SEQUENCE [LARGE SCALE GENOMIC DNA]</scope>
    <source>
        <strain evidence="2">JCM 3325</strain>
    </source>
</reference>
<accession>A0ABP5XFX5</accession>